<accession>A0A2N7RZQ4</accession>
<dbReference type="InterPro" id="IPR046335">
    <property type="entry name" value="LacI/GalR-like_sensor"/>
</dbReference>
<name>A0A2N7RZQ4_9MICC</name>
<evidence type="ECO:0000313" key="5">
    <source>
        <dbReference type="EMBL" id="PMQ19371.1"/>
    </source>
</evidence>
<dbReference type="AlphaFoldDB" id="A0A2N7RZQ4"/>
<dbReference type="GO" id="GO:0003700">
    <property type="term" value="F:DNA-binding transcription factor activity"/>
    <property type="evidence" value="ECO:0007669"/>
    <property type="project" value="TreeGrafter"/>
</dbReference>
<dbReference type="EMBL" id="PNQX01000002">
    <property type="protein sequence ID" value="PMQ19371.1"/>
    <property type="molecule type" value="Genomic_DNA"/>
</dbReference>
<dbReference type="PANTHER" id="PTHR30146">
    <property type="entry name" value="LACI-RELATED TRANSCRIPTIONAL REPRESSOR"/>
    <property type="match status" value="1"/>
</dbReference>
<dbReference type="SUPFAM" id="SSF47413">
    <property type="entry name" value="lambda repressor-like DNA-binding domains"/>
    <property type="match status" value="1"/>
</dbReference>
<dbReference type="Proteomes" id="UP000235739">
    <property type="component" value="Unassembled WGS sequence"/>
</dbReference>
<dbReference type="GO" id="GO:0000976">
    <property type="term" value="F:transcription cis-regulatory region binding"/>
    <property type="evidence" value="ECO:0007669"/>
    <property type="project" value="TreeGrafter"/>
</dbReference>
<gene>
    <name evidence="5" type="ORF">CIK84_11795</name>
</gene>
<proteinExistence type="predicted"/>
<dbReference type="SMART" id="SM00354">
    <property type="entry name" value="HTH_LACI"/>
    <property type="match status" value="1"/>
</dbReference>
<evidence type="ECO:0000259" key="4">
    <source>
        <dbReference type="PROSITE" id="PS50932"/>
    </source>
</evidence>
<sequence length="339" mass="36582">MSMHDERNPKPTLELVAEHAGVSRATVSRVVNGSDRVKPAAREAVELAIRELNYVPNRAARSLAQGRTNSIALVIPENTAKFFADPYFAKVVQGAAQYLADTEFMLTLLLSTEADPVKTTRYLQGSNVDGALVLSHHADDRSYADLGSVLPMVYGGRTMSTDQKDIYVVDVDNVAAARQATEVIIDRGRTKLAIIAGPQDMGAGLDRLIGFKQAVEEAGLEPVAIEIGDFTPASGRRIMRQLLDADVRVDGLFAASAQMGFGALQALGEAGMKVPEDISVTSVDDDSFARNSTPPLTTIAQNPERQGEIMAELLIKRINGEQVPAWSIVDTRLVLRASH</sequence>
<organism evidence="5 6">
    <name type="scientific">Glutamicibacter arilaitensis</name>
    <dbReference type="NCBI Taxonomy" id="256701"/>
    <lineage>
        <taxon>Bacteria</taxon>
        <taxon>Bacillati</taxon>
        <taxon>Actinomycetota</taxon>
        <taxon>Actinomycetes</taxon>
        <taxon>Micrococcales</taxon>
        <taxon>Micrococcaceae</taxon>
        <taxon>Glutamicibacter</taxon>
    </lineage>
</organism>
<dbReference type="InterPro" id="IPR010982">
    <property type="entry name" value="Lambda_DNA-bd_dom_sf"/>
</dbReference>
<dbReference type="SUPFAM" id="SSF53822">
    <property type="entry name" value="Periplasmic binding protein-like I"/>
    <property type="match status" value="1"/>
</dbReference>
<reference evidence="5 6" key="1">
    <citation type="journal article" date="2017" name="Elife">
        <title>Extensive horizontal gene transfer in cheese-associated bacteria.</title>
        <authorList>
            <person name="Bonham K.S."/>
            <person name="Wolfe B.E."/>
            <person name="Dutton R.J."/>
        </authorList>
    </citation>
    <scope>NUCLEOTIDE SEQUENCE [LARGE SCALE GENOMIC DNA]</scope>
    <source>
        <strain evidence="5 6">JB182</strain>
    </source>
</reference>
<evidence type="ECO:0000256" key="3">
    <source>
        <dbReference type="ARBA" id="ARBA00023163"/>
    </source>
</evidence>
<dbReference type="InterPro" id="IPR000843">
    <property type="entry name" value="HTH_LacI"/>
</dbReference>
<dbReference type="CDD" id="cd06267">
    <property type="entry name" value="PBP1_LacI_sugar_binding-like"/>
    <property type="match status" value="1"/>
</dbReference>
<keyword evidence="3" id="KW-0804">Transcription</keyword>
<dbReference type="Gene3D" id="3.40.50.2300">
    <property type="match status" value="2"/>
</dbReference>
<evidence type="ECO:0000256" key="2">
    <source>
        <dbReference type="ARBA" id="ARBA00023125"/>
    </source>
</evidence>
<dbReference type="InterPro" id="IPR028082">
    <property type="entry name" value="Peripla_BP_I"/>
</dbReference>
<dbReference type="PROSITE" id="PS50932">
    <property type="entry name" value="HTH_LACI_2"/>
    <property type="match status" value="1"/>
</dbReference>
<keyword evidence="1" id="KW-0805">Transcription regulation</keyword>
<dbReference type="PANTHER" id="PTHR30146:SF109">
    <property type="entry name" value="HTH-TYPE TRANSCRIPTIONAL REGULATOR GALS"/>
    <property type="match status" value="1"/>
</dbReference>
<dbReference type="Gene3D" id="1.10.260.40">
    <property type="entry name" value="lambda repressor-like DNA-binding domains"/>
    <property type="match status" value="1"/>
</dbReference>
<protein>
    <submittedName>
        <fullName evidence="5">LacI family transcriptional regulator</fullName>
    </submittedName>
</protein>
<evidence type="ECO:0000256" key="1">
    <source>
        <dbReference type="ARBA" id="ARBA00023015"/>
    </source>
</evidence>
<dbReference type="CDD" id="cd01392">
    <property type="entry name" value="HTH_LacI"/>
    <property type="match status" value="1"/>
</dbReference>
<evidence type="ECO:0000313" key="6">
    <source>
        <dbReference type="Proteomes" id="UP000235739"/>
    </source>
</evidence>
<dbReference type="Pfam" id="PF00356">
    <property type="entry name" value="LacI"/>
    <property type="match status" value="1"/>
</dbReference>
<comment type="caution">
    <text evidence="5">The sequence shown here is derived from an EMBL/GenBank/DDBJ whole genome shotgun (WGS) entry which is preliminary data.</text>
</comment>
<dbReference type="Pfam" id="PF13377">
    <property type="entry name" value="Peripla_BP_3"/>
    <property type="match status" value="1"/>
</dbReference>
<feature type="domain" description="HTH lacI-type" evidence="4">
    <location>
        <begin position="11"/>
        <end position="65"/>
    </location>
</feature>
<keyword evidence="2" id="KW-0238">DNA-binding</keyword>
<dbReference type="RefSeq" id="WP_102598579.1">
    <property type="nucleotide sequence ID" value="NZ_JBQECM010000004.1"/>
</dbReference>